<keyword evidence="3" id="KW-1185">Reference proteome</keyword>
<dbReference type="AlphaFoldDB" id="A0A7I0NSZ8"/>
<evidence type="ECO:0000313" key="2">
    <source>
        <dbReference type="EMBL" id="QKZ16191.1"/>
    </source>
</evidence>
<proteinExistence type="predicted"/>
<gene>
    <name evidence="2" type="ORF">HUT05_01645</name>
</gene>
<dbReference type="EMBL" id="CP056041">
    <property type="protein sequence ID" value="QKZ16191.1"/>
    <property type="molecule type" value="Genomic_DNA"/>
</dbReference>
<feature type="domain" description="DUF6924" evidence="1">
    <location>
        <begin position="28"/>
        <end position="156"/>
    </location>
</feature>
<evidence type="ECO:0000313" key="3">
    <source>
        <dbReference type="Proteomes" id="UP000509418"/>
    </source>
</evidence>
<reference evidence="2 3" key="1">
    <citation type="submission" date="2020-06" db="EMBL/GenBank/DDBJ databases">
        <title>Genome mining for natural products.</title>
        <authorList>
            <person name="Zhang B."/>
            <person name="Shi J."/>
            <person name="Ge H."/>
        </authorList>
    </citation>
    <scope>NUCLEOTIDE SEQUENCE [LARGE SCALE GENOMIC DNA]</scope>
    <source>
        <strain evidence="2 3">NA02069</strain>
    </source>
</reference>
<dbReference type="Proteomes" id="UP000509418">
    <property type="component" value="Chromosome"/>
</dbReference>
<sequence length="163" mass="18080">MPNGGRFEGYGERMRPLIDRAGHDFETEALVVRTDFSDDGAWRVVVDQLAEGCAEYERDTHVVDDRAFDGASPEEVVVSTLLGDPRLEVVFLADAASMRGEYALLAVSTREEELDEGDDELGCVFRLLPALVNEMHVNLAIGHLDFWEYAHAAAQDPGQILRT</sequence>
<dbReference type="InterPro" id="IPR053832">
    <property type="entry name" value="DUF6924"/>
</dbReference>
<dbReference type="RefSeq" id="WP_176573877.1">
    <property type="nucleotide sequence ID" value="NZ_CBDRGH010000018.1"/>
</dbReference>
<accession>A0A7I0NSZ8</accession>
<dbReference type="Pfam" id="PF21962">
    <property type="entry name" value="DUF6924"/>
    <property type="match status" value="1"/>
</dbReference>
<name>A0A7I0NSZ8_STRCX</name>
<protein>
    <recommendedName>
        <fullName evidence="1">DUF6924 domain-containing protein</fullName>
    </recommendedName>
</protein>
<evidence type="ECO:0000259" key="1">
    <source>
        <dbReference type="Pfam" id="PF21962"/>
    </source>
</evidence>
<organism evidence="2 3">
    <name type="scientific">Streptomyces chartreusis</name>
    <dbReference type="NCBI Taxonomy" id="1969"/>
    <lineage>
        <taxon>Bacteria</taxon>
        <taxon>Bacillati</taxon>
        <taxon>Actinomycetota</taxon>
        <taxon>Actinomycetes</taxon>
        <taxon>Kitasatosporales</taxon>
        <taxon>Streptomycetaceae</taxon>
        <taxon>Streptomyces</taxon>
    </lineage>
</organism>